<evidence type="ECO:0000313" key="3">
    <source>
        <dbReference type="EMBL" id="CAE0447136.1"/>
    </source>
</evidence>
<dbReference type="SUPFAM" id="SSF52047">
    <property type="entry name" value="RNI-like"/>
    <property type="match status" value="1"/>
</dbReference>
<dbReference type="InterPro" id="IPR032675">
    <property type="entry name" value="LRR_dom_sf"/>
</dbReference>
<dbReference type="Pfam" id="PF13516">
    <property type="entry name" value="LRR_6"/>
    <property type="match status" value="2"/>
</dbReference>
<dbReference type="EMBL" id="HBIN01022278">
    <property type="protein sequence ID" value="CAE0447136.1"/>
    <property type="molecule type" value="Transcribed_RNA"/>
</dbReference>
<sequence length="270" mass="30474">MANDNQILQMVRALADFHNNRTPINIPQYSGFHTTEGAFSNDAAKEAMQLSGVHILNPMQSCIDSFFDSATALPTLVISDLGSIGTRICEKILQQQWKDTIQTLDLSSIRLRGTDVEMLQSLQSLHTLVLRDNNISNVDCLCHPFFPKLMALDLSYNQVGFQGFRKLMCNNLIYLNLTGNNIGVGEMCGQHWKKLCEHLEPWLHRNLNTVKLLREVNISGNGLDYEFVSDVLRFVFNDRGSIGLKVLDISKNSQIENFKPEEYAPVIVTI</sequence>
<name>A0A7S3PQF9_9STRA</name>
<gene>
    <name evidence="3" type="ORF">ASTO00021_LOCUS17116</name>
</gene>
<dbReference type="PANTHER" id="PTHR45617">
    <property type="entry name" value="LEUCINE RICH REPEAT FAMILY PROTEIN"/>
    <property type="match status" value="1"/>
</dbReference>
<evidence type="ECO:0000256" key="2">
    <source>
        <dbReference type="ARBA" id="ARBA00022737"/>
    </source>
</evidence>
<organism evidence="3">
    <name type="scientific">Aplanochytrium stocchinoi</name>
    <dbReference type="NCBI Taxonomy" id="215587"/>
    <lineage>
        <taxon>Eukaryota</taxon>
        <taxon>Sar</taxon>
        <taxon>Stramenopiles</taxon>
        <taxon>Bigyra</taxon>
        <taxon>Labyrinthulomycetes</taxon>
        <taxon>Thraustochytrida</taxon>
        <taxon>Thraustochytriidae</taxon>
        <taxon>Aplanochytrium</taxon>
    </lineage>
</organism>
<protein>
    <submittedName>
        <fullName evidence="3">Uncharacterized protein</fullName>
    </submittedName>
</protein>
<proteinExistence type="predicted"/>
<dbReference type="InterPro" id="IPR001611">
    <property type="entry name" value="Leu-rich_rpt"/>
</dbReference>
<keyword evidence="1" id="KW-0433">Leucine-rich repeat</keyword>
<dbReference type="Gene3D" id="3.80.10.10">
    <property type="entry name" value="Ribonuclease Inhibitor"/>
    <property type="match status" value="1"/>
</dbReference>
<keyword evidence="2" id="KW-0677">Repeat</keyword>
<accession>A0A7S3PQF9</accession>
<evidence type="ECO:0000256" key="1">
    <source>
        <dbReference type="ARBA" id="ARBA00022614"/>
    </source>
</evidence>
<dbReference type="AlphaFoldDB" id="A0A7S3PQF9"/>
<reference evidence="3" key="1">
    <citation type="submission" date="2021-01" db="EMBL/GenBank/DDBJ databases">
        <authorList>
            <person name="Corre E."/>
            <person name="Pelletier E."/>
            <person name="Niang G."/>
            <person name="Scheremetjew M."/>
            <person name="Finn R."/>
            <person name="Kale V."/>
            <person name="Holt S."/>
            <person name="Cochrane G."/>
            <person name="Meng A."/>
            <person name="Brown T."/>
            <person name="Cohen L."/>
        </authorList>
    </citation>
    <scope>NUCLEOTIDE SEQUENCE</scope>
    <source>
        <strain evidence="3">GSBS06</strain>
    </source>
</reference>